<dbReference type="Pfam" id="PF13244">
    <property type="entry name" value="MbhD"/>
    <property type="match status" value="1"/>
</dbReference>
<evidence type="ECO:0000259" key="15">
    <source>
        <dbReference type="Pfam" id="PF13244"/>
    </source>
</evidence>
<feature type="transmembrane region" description="Helical" evidence="11">
    <location>
        <begin position="852"/>
        <end position="874"/>
    </location>
</feature>
<comment type="subcellular location">
    <subcellularLocation>
        <location evidence="1">Cell membrane</location>
        <topology evidence="1">Multi-pass membrane protein</topology>
    </subcellularLocation>
    <subcellularLocation>
        <location evidence="9">Membrane</location>
        <topology evidence="9">Multi-pass membrane protein</topology>
    </subcellularLocation>
</comment>
<keyword evidence="8 11" id="KW-0472">Membrane</keyword>
<evidence type="ECO:0000259" key="14">
    <source>
        <dbReference type="Pfam" id="PF04039"/>
    </source>
</evidence>
<feature type="transmembrane region" description="Helical" evidence="11">
    <location>
        <begin position="299"/>
        <end position="318"/>
    </location>
</feature>
<evidence type="ECO:0000256" key="8">
    <source>
        <dbReference type="ARBA" id="ARBA00023136"/>
    </source>
</evidence>
<dbReference type="InterPro" id="IPR050616">
    <property type="entry name" value="CPA3_Na-H_Antiporter_A"/>
</dbReference>
<evidence type="ECO:0000259" key="13">
    <source>
        <dbReference type="Pfam" id="PF00662"/>
    </source>
</evidence>
<keyword evidence="3" id="KW-0050">Antiport</keyword>
<evidence type="ECO:0000256" key="6">
    <source>
        <dbReference type="ARBA" id="ARBA00022989"/>
    </source>
</evidence>
<evidence type="ECO:0000256" key="2">
    <source>
        <dbReference type="ARBA" id="ARBA00022448"/>
    </source>
</evidence>
<dbReference type="PANTHER" id="PTHR43373:SF1">
    <property type="entry name" value="NA(+)_H(+) ANTIPORTER SUBUNIT A"/>
    <property type="match status" value="1"/>
</dbReference>
<dbReference type="PANTHER" id="PTHR43373">
    <property type="entry name" value="NA(+)/H(+) ANTIPORTER SUBUNIT"/>
    <property type="match status" value="1"/>
</dbReference>
<feature type="transmembrane region" description="Helical" evidence="11">
    <location>
        <begin position="955"/>
        <end position="979"/>
    </location>
</feature>
<evidence type="ECO:0000256" key="7">
    <source>
        <dbReference type="ARBA" id="ARBA00023065"/>
    </source>
</evidence>
<dbReference type="Pfam" id="PF04039">
    <property type="entry name" value="MnhB"/>
    <property type="match status" value="1"/>
</dbReference>
<dbReference type="InterPro" id="IPR025383">
    <property type="entry name" value="MrpA_C/MbhD"/>
</dbReference>
<evidence type="ECO:0000256" key="1">
    <source>
        <dbReference type="ARBA" id="ARBA00004651"/>
    </source>
</evidence>
<dbReference type="Pfam" id="PF20501">
    <property type="entry name" value="MbhE"/>
    <property type="match status" value="1"/>
</dbReference>
<feature type="domain" description="MrpA C-terminal/MbhE" evidence="16">
    <location>
        <begin position="708"/>
        <end position="781"/>
    </location>
</feature>
<dbReference type="InterPro" id="IPR007182">
    <property type="entry name" value="MnhB"/>
</dbReference>
<keyword evidence="7" id="KW-0406">Ion transport</keyword>
<evidence type="ECO:0000256" key="4">
    <source>
        <dbReference type="ARBA" id="ARBA00022475"/>
    </source>
</evidence>
<dbReference type="InterPro" id="IPR001516">
    <property type="entry name" value="Proton_antipo_N"/>
</dbReference>
<feature type="transmembrane region" description="Helical" evidence="11">
    <location>
        <begin position="704"/>
        <end position="727"/>
    </location>
</feature>
<keyword evidence="2" id="KW-0813">Transport</keyword>
<protein>
    <submittedName>
        <fullName evidence="17">Na+/H+ antiporter subunit A</fullName>
    </submittedName>
</protein>
<organism evidence="17 18">
    <name type="scientific">Quadrisphaera setariae</name>
    <dbReference type="NCBI Taxonomy" id="2593304"/>
    <lineage>
        <taxon>Bacteria</taxon>
        <taxon>Bacillati</taxon>
        <taxon>Actinomycetota</taxon>
        <taxon>Actinomycetes</taxon>
        <taxon>Kineosporiales</taxon>
        <taxon>Kineosporiaceae</taxon>
        <taxon>Quadrisphaera</taxon>
    </lineage>
</organism>
<feature type="transmembrane region" description="Helical" evidence="11">
    <location>
        <begin position="617"/>
        <end position="634"/>
    </location>
</feature>
<feature type="transmembrane region" description="Helical" evidence="11">
    <location>
        <begin position="369"/>
        <end position="391"/>
    </location>
</feature>
<feature type="transmembrane region" description="Helical" evidence="11">
    <location>
        <begin position="244"/>
        <end position="260"/>
    </location>
</feature>
<dbReference type="InterPro" id="IPR046806">
    <property type="entry name" value="MrpA_C/MbhE"/>
</dbReference>
<dbReference type="OrthoDB" id="9811798at2"/>
<feature type="transmembrane region" description="Helical" evidence="11">
    <location>
        <begin position="764"/>
        <end position="783"/>
    </location>
</feature>
<comment type="caution">
    <text evidence="17">The sequence shown here is derived from an EMBL/GenBank/DDBJ whole genome shotgun (WGS) entry which is preliminary data.</text>
</comment>
<proteinExistence type="predicted"/>
<dbReference type="GO" id="GO:0015297">
    <property type="term" value="F:antiporter activity"/>
    <property type="evidence" value="ECO:0007669"/>
    <property type="project" value="UniProtKB-KW"/>
</dbReference>
<keyword evidence="18" id="KW-1185">Reference proteome</keyword>
<feature type="transmembrane region" description="Helical" evidence="11">
    <location>
        <begin position="880"/>
        <end position="900"/>
    </location>
</feature>
<feature type="transmembrane region" description="Helical" evidence="11">
    <location>
        <begin position="462"/>
        <end position="482"/>
    </location>
</feature>
<feature type="transmembrane region" description="Helical" evidence="11">
    <location>
        <begin position="416"/>
        <end position="441"/>
    </location>
</feature>
<dbReference type="PRINTS" id="PR01434">
    <property type="entry name" value="NADHDHGNASE5"/>
</dbReference>
<reference evidence="17 18" key="1">
    <citation type="submission" date="2019-07" db="EMBL/GenBank/DDBJ databases">
        <title>Quadrisphaera sp. strain DD2A genome sequencing and assembly.</title>
        <authorList>
            <person name="Kim I."/>
        </authorList>
    </citation>
    <scope>NUCLEOTIDE SEQUENCE [LARGE SCALE GENOMIC DNA]</scope>
    <source>
        <strain evidence="17 18">DD2A</strain>
    </source>
</reference>
<evidence type="ECO:0000313" key="17">
    <source>
        <dbReference type="EMBL" id="TXR55944.1"/>
    </source>
</evidence>
<feature type="transmembrane region" description="Helical" evidence="11">
    <location>
        <begin position="113"/>
        <end position="130"/>
    </location>
</feature>
<keyword evidence="6 11" id="KW-1133">Transmembrane helix</keyword>
<feature type="domain" description="NADH-Ubiquinone oxidoreductase (complex I) chain 5 N-terminal" evidence="13">
    <location>
        <begin position="65"/>
        <end position="105"/>
    </location>
</feature>
<dbReference type="AlphaFoldDB" id="A0A5C8ZEK9"/>
<dbReference type="PRINTS" id="PR01435">
    <property type="entry name" value="NPOXDRDTASE5"/>
</dbReference>
<keyword evidence="5 9" id="KW-0812">Transmembrane</keyword>
<feature type="transmembrane region" description="Helical" evidence="11">
    <location>
        <begin position="502"/>
        <end position="530"/>
    </location>
</feature>
<evidence type="ECO:0000259" key="12">
    <source>
        <dbReference type="Pfam" id="PF00361"/>
    </source>
</evidence>
<evidence type="ECO:0000256" key="9">
    <source>
        <dbReference type="RuleBase" id="RU000320"/>
    </source>
</evidence>
<feature type="transmembrane region" description="Helical" evidence="11">
    <location>
        <begin position="272"/>
        <end position="292"/>
    </location>
</feature>
<feature type="domain" description="MrpA C-terminal/MbhD" evidence="15">
    <location>
        <begin position="624"/>
        <end position="687"/>
    </location>
</feature>
<dbReference type="RefSeq" id="WP_147926379.1">
    <property type="nucleotide sequence ID" value="NZ_VKAC01000006.1"/>
</dbReference>
<evidence type="ECO:0000313" key="18">
    <source>
        <dbReference type="Proteomes" id="UP000321234"/>
    </source>
</evidence>
<dbReference type="InterPro" id="IPR001750">
    <property type="entry name" value="ND/Mrp_TM"/>
</dbReference>
<feature type="transmembrane region" description="Helical" evidence="11">
    <location>
        <begin position="167"/>
        <end position="187"/>
    </location>
</feature>
<evidence type="ECO:0000256" key="11">
    <source>
        <dbReference type="SAM" id="Phobius"/>
    </source>
</evidence>
<feature type="transmembrane region" description="Helical" evidence="11">
    <location>
        <begin position="665"/>
        <end position="683"/>
    </location>
</feature>
<name>A0A5C8ZEK9_9ACTN</name>
<evidence type="ECO:0000259" key="16">
    <source>
        <dbReference type="Pfam" id="PF20501"/>
    </source>
</evidence>
<feature type="transmembrane region" description="Helical" evidence="11">
    <location>
        <begin position="912"/>
        <end position="935"/>
    </location>
</feature>
<feature type="transmembrane region" description="Helical" evidence="11">
    <location>
        <begin position="641"/>
        <end position="659"/>
    </location>
</feature>
<keyword evidence="4" id="KW-1003">Cell membrane</keyword>
<feature type="transmembrane region" description="Helical" evidence="11">
    <location>
        <begin position="136"/>
        <end position="155"/>
    </location>
</feature>
<feature type="domain" description="NADH:quinone oxidoreductase/Mrp antiporter transmembrane" evidence="12">
    <location>
        <begin position="130"/>
        <end position="403"/>
    </location>
</feature>
<dbReference type="GO" id="GO:0006811">
    <property type="term" value="P:monoatomic ion transport"/>
    <property type="evidence" value="ECO:0007669"/>
    <property type="project" value="UniProtKB-KW"/>
</dbReference>
<accession>A0A5C8ZEK9</accession>
<feature type="transmembrane region" description="Helical" evidence="11">
    <location>
        <begin position="207"/>
        <end position="232"/>
    </location>
</feature>
<gene>
    <name evidence="17" type="ORF">FMM08_10720</name>
</gene>
<feature type="domain" description="Na+/H+ antiporter MnhB subunit-related protein" evidence="14">
    <location>
        <begin position="854"/>
        <end position="976"/>
    </location>
</feature>
<feature type="compositionally biased region" description="Gly residues" evidence="10">
    <location>
        <begin position="1049"/>
        <end position="1064"/>
    </location>
</feature>
<dbReference type="EMBL" id="VKAC01000006">
    <property type="protein sequence ID" value="TXR55944.1"/>
    <property type="molecule type" value="Genomic_DNA"/>
</dbReference>
<feature type="region of interest" description="Disordered" evidence="10">
    <location>
        <begin position="993"/>
        <end position="1064"/>
    </location>
</feature>
<feature type="transmembrane region" description="Helical" evidence="11">
    <location>
        <begin position="78"/>
        <end position="101"/>
    </location>
</feature>
<dbReference type="Proteomes" id="UP000321234">
    <property type="component" value="Unassembled WGS sequence"/>
</dbReference>
<evidence type="ECO:0000256" key="5">
    <source>
        <dbReference type="ARBA" id="ARBA00022692"/>
    </source>
</evidence>
<dbReference type="NCBIfam" id="NF009284">
    <property type="entry name" value="PRK12644.1"/>
    <property type="match status" value="1"/>
</dbReference>
<evidence type="ECO:0000256" key="10">
    <source>
        <dbReference type="SAM" id="MobiDB-lite"/>
    </source>
</evidence>
<sequence>MILLLTAHCAAAALAVPVVRRWGPRGVLLTALAPLAVLAWLVVQWASGTAGSDGSALRESVPWIPDLGVELALRLDPLSAIMVLVVAGVGALVLAYSSGYFAGDSQAGTRQRTVPLLVAFCAVMLVLVLADDLVLLYVAWELTTVLSWLLIGGDGRSRAARYAASQALVVTTAGGLAMLVGIVILAVTTGTTSISGLLADPPAAGGATTAAAVLLLAGAVTKSALLPTTAWLPGAMVAPTPISAYLHAAAMVKAGVYLIARFGPVFTEVPAWRWTIVVLGGATMVVGAWRALRQHDLKLLLAHGTVSELGFIALLVGAGGRTGAIAGTGLLLAHAMFKSCLFMVVGAIDHGAHTRDLRKLSGLARRAPALLVASVLAAGSMAGFPPLLGFITHEAAFEGFVAGGGWPPGASAGADLFVLVVLLVGSVLTAAYSARFVWGAFATRELPEGAPDPDAFHAPSAVMVLPLLVAAGGGLFTGLFPGPVDGVVAAATAGYPAGEEGYYLALWHGVTPTLALSGVALGLGAVLFAARARVEVVQRRLDVPALAALTGGRLQDRARGWIDAAAASTTLVYQRGSLPQYVLTAAAVLVLGPGSALVVATATGAWPAVWRWWDEPVQAALVVVALGTAVATAASRNRRAAFVMAGVSGYAVAGLFVVAGAPDVALTQALVESVTLAAAVLVLRGLPPTFEPSPDSLVNGPKPWLRAVLAVSAGAVASLLAAVALGAREAVPASVDFARLAKQLGYGENVVNVTLVDLRAWDTFGEITVLTVAATGVASLVFLRHRTGRAPRMRSGAGPGPSGSPAATRPTGATTVASTWRSSQDFAPGPDAAPSTRWLPAVKTLAPARRSLLLEIVVRLVFGTVLVLSVYLLFAGHNLPGGGFAAGLVTGLALFLRYLAGGRYELGEAARVDVGVLLGSGLLIAAASAGVPLLLGGQATQTADTYLHVPLLGEVHLVSSLAFDVGVYLVVVGTVLDVLRSLGAGIDAQQEEIEADPAAVHDQEDGDDDGEPGPDEMPGPGTEADGAAPVDLATADAEDAEETDPAGVEGVGGRGGDPAGAGAR</sequence>
<dbReference type="Pfam" id="PF00662">
    <property type="entry name" value="Proton_antipo_N"/>
    <property type="match status" value="1"/>
</dbReference>
<feature type="transmembrane region" description="Helical" evidence="11">
    <location>
        <begin position="581"/>
        <end position="605"/>
    </location>
</feature>
<dbReference type="GO" id="GO:0005886">
    <property type="term" value="C:plasma membrane"/>
    <property type="evidence" value="ECO:0007669"/>
    <property type="project" value="UniProtKB-SubCell"/>
</dbReference>
<dbReference type="Pfam" id="PF00361">
    <property type="entry name" value="Proton_antipo_M"/>
    <property type="match status" value="1"/>
</dbReference>
<feature type="compositionally biased region" description="Acidic residues" evidence="10">
    <location>
        <begin position="1004"/>
        <end position="1014"/>
    </location>
</feature>
<evidence type="ECO:0000256" key="3">
    <source>
        <dbReference type="ARBA" id="ARBA00022449"/>
    </source>
</evidence>
<feature type="transmembrane region" description="Helical" evidence="11">
    <location>
        <begin position="324"/>
        <end position="348"/>
    </location>
</feature>
<feature type="region of interest" description="Disordered" evidence="10">
    <location>
        <begin position="791"/>
        <end position="814"/>
    </location>
</feature>